<feature type="region of interest" description="Disordered" evidence="2">
    <location>
        <begin position="731"/>
        <end position="796"/>
    </location>
</feature>
<dbReference type="SUPFAM" id="SSF90257">
    <property type="entry name" value="Myosin rod fragments"/>
    <property type="match status" value="1"/>
</dbReference>
<keyword evidence="1" id="KW-0175">Coiled coil</keyword>
<feature type="coiled-coil region" evidence="1">
    <location>
        <begin position="100"/>
        <end position="447"/>
    </location>
</feature>
<evidence type="ECO:0000313" key="3">
    <source>
        <dbReference type="EMBL" id="CAH1790807.1"/>
    </source>
</evidence>
<keyword evidence="4" id="KW-1185">Reference proteome</keyword>
<feature type="coiled-coil region" evidence="1">
    <location>
        <begin position="586"/>
        <end position="672"/>
    </location>
</feature>
<evidence type="ECO:0000256" key="2">
    <source>
        <dbReference type="SAM" id="MobiDB-lite"/>
    </source>
</evidence>
<dbReference type="OrthoDB" id="10031759at2759"/>
<protein>
    <submittedName>
        <fullName evidence="3">Uncharacterized protein</fullName>
    </submittedName>
</protein>
<gene>
    <name evidence="3" type="ORF">OFUS_LOCUS15975</name>
</gene>
<dbReference type="Proteomes" id="UP000749559">
    <property type="component" value="Unassembled WGS sequence"/>
</dbReference>
<evidence type="ECO:0000313" key="4">
    <source>
        <dbReference type="Proteomes" id="UP000749559"/>
    </source>
</evidence>
<name>A0A8J1U347_OWEFU</name>
<dbReference type="Gene3D" id="1.10.287.1490">
    <property type="match status" value="1"/>
</dbReference>
<comment type="caution">
    <text evidence="3">The sequence shown here is derived from an EMBL/GenBank/DDBJ whole genome shotgun (WGS) entry which is preliminary data.</text>
</comment>
<feature type="compositionally biased region" description="Polar residues" evidence="2">
    <location>
        <begin position="852"/>
        <end position="864"/>
    </location>
</feature>
<dbReference type="InterPro" id="IPR038834">
    <property type="entry name" value="CCDC175"/>
</dbReference>
<reference evidence="3" key="1">
    <citation type="submission" date="2022-03" db="EMBL/GenBank/DDBJ databases">
        <authorList>
            <person name="Martin C."/>
        </authorList>
    </citation>
    <scope>NUCLEOTIDE SEQUENCE</scope>
</reference>
<evidence type="ECO:0000256" key="1">
    <source>
        <dbReference type="SAM" id="Coils"/>
    </source>
</evidence>
<dbReference type="EMBL" id="CAIIXF020000008">
    <property type="protein sequence ID" value="CAH1790807.1"/>
    <property type="molecule type" value="Genomic_DNA"/>
</dbReference>
<feature type="region of interest" description="Disordered" evidence="2">
    <location>
        <begin position="840"/>
        <end position="871"/>
    </location>
</feature>
<dbReference type="AlphaFoldDB" id="A0A8J1U347"/>
<sequence>MSAIVENTDVTNVVEGLQELAYRMGDNDYGFKESDIDNVDNIMEAIKELESERMKVHELLEKETIDASVLRHQLQFLPGQIAKQLQDAIDTARGSNAEEVNKLKNQLQGITDNITFLTEKHVVLEKENAILHPERDKVRRQHEEVISQLNQRMAEKASKQIVLNETRDKLRDTNQKIVELEEGIIQLRDDLIQERAEARMEKKRLKKAVHDTTIKTQEQREMNLTKKKELNTIQEQLTESESKLDAVRKNIRRYETSRSRLENQERALVAQLNRELKQNVDLRNKGLDIKKETALNQAEFDQKRSELEQNLLELDENIAKEDKKEVDMENQKIELKDDLVYALDQKKEDKRKVDELNDILQEAKEALAKKAEDCARMQEDTAAMEEQILSLDETHKVVVTQLNKQIEECREHLNKERKERMDLQLDRDDVQKEIDDYRQENQKYFNDMTKKINDNKARHDQLSRESNHLSRTIRKDDETITTLQRELSAARKNFNRMEKTLEDRISLLESEIAAMEKDIEKKQGYLETKTPIFESLEQKYEERTQDFEKMKKDIVVLKNKRMGLEESTKRTKKSIEKLSNPQLEYNAELKEKRKESLDQLKQQAADRKAIEEEIYTVGCKLRTVIEENNRFVEAIDAIETEIKGIHAEMDETEQLKEQLSELALENKATLSEGWDKDHAMDKEIQDRDLALSELIGDLLAKTEKRESKISGITSQLKDELYLLSTFLDNVSSRRPPESRVPSRPATKASTRSRDSKGKPKTADTIQPTRKKDPRDYMPLPISPAKSPRDPYATPLSANISLDETRNDLLTPYTPFKSKEQYSLPSSPMKTVHASNKPVLFKSDKEPLGPIRSASNSPSLPTTPRSGKKSVVIELPVPKKTDVTMSENDAIHVVANVNQSIN</sequence>
<accession>A0A8J1U347</accession>
<feature type="region of interest" description="Disordered" evidence="2">
    <location>
        <begin position="454"/>
        <end position="475"/>
    </location>
</feature>
<dbReference type="PANTHER" id="PTHR35347:SF1">
    <property type="entry name" value="COILED-COIL DOMAIN-CONTAINING PROTEIN 175"/>
    <property type="match status" value="1"/>
</dbReference>
<proteinExistence type="predicted"/>
<dbReference type="PANTHER" id="PTHR35347">
    <property type="entry name" value="COILED-COIL DOMAIN-CONTAINING PROTEIN 175"/>
    <property type="match status" value="1"/>
</dbReference>
<organism evidence="3 4">
    <name type="scientific">Owenia fusiformis</name>
    <name type="common">Polychaete worm</name>
    <dbReference type="NCBI Taxonomy" id="6347"/>
    <lineage>
        <taxon>Eukaryota</taxon>
        <taxon>Metazoa</taxon>
        <taxon>Spiralia</taxon>
        <taxon>Lophotrochozoa</taxon>
        <taxon>Annelida</taxon>
        <taxon>Polychaeta</taxon>
        <taxon>Sedentaria</taxon>
        <taxon>Canalipalpata</taxon>
        <taxon>Sabellida</taxon>
        <taxon>Oweniida</taxon>
        <taxon>Oweniidae</taxon>
        <taxon>Owenia</taxon>
    </lineage>
</organism>
<feature type="coiled-coil region" evidence="1">
    <location>
        <begin position="32"/>
        <end position="66"/>
    </location>
</feature>
<feature type="compositionally biased region" description="Basic and acidic residues" evidence="2">
    <location>
        <begin position="751"/>
        <end position="761"/>
    </location>
</feature>